<sequence length="313" mass="34721">MMMDVDSDTGSRKFRACVTCKQYTIRDYMRYKNCTTCREKNRFKQRLAAQRKQQRNQLWAMEMLNGAKSDISDSDDEDDGSTGEENHETRPDGAPPAKKRKMKLISELDGKEKEVALLDMKNGLKRKLRKKVVVAPPTKSSGKEYQTASVLYDTLKRKVQASSASEFLQFYGYHTIVANQDINNRTRTKMVVDDMRKIVRVPFDLTGVQKSQNATTKSYALTYPCACLGYDTPAAAAPIAPGNASSKGTKGDLIRQARVQLALSGGSGSATGASAPARVRRECGGRVYVLTKDDNSHPLGILGQRISVRVQHP</sequence>
<feature type="region of interest" description="Disordered" evidence="1">
    <location>
        <begin position="68"/>
        <end position="100"/>
    </location>
</feature>
<dbReference type="AlphaFoldDB" id="A0A0C3BZB6"/>
<accession>A0A0C3BZB6</accession>
<evidence type="ECO:0000313" key="3">
    <source>
        <dbReference type="Proteomes" id="UP000053424"/>
    </source>
</evidence>
<dbReference type="HOGENOM" id="CLU_801714_0_0_1"/>
<dbReference type="Proteomes" id="UP000053424">
    <property type="component" value="Unassembled WGS sequence"/>
</dbReference>
<reference evidence="3" key="2">
    <citation type="submission" date="2015-01" db="EMBL/GenBank/DDBJ databases">
        <title>Evolutionary Origins and Diversification of the Mycorrhizal Mutualists.</title>
        <authorList>
            <consortium name="DOE Joint Genome Institute"/>
            <consortium name="Mycorrhizal Genomics Consortium"/>
            <person name="Kohler A."/>
            <person name="Kuo A."/>
            <person name="Nagy L.G."/>
            <person name="Floudas D."/>
            <person name="Copeland A."/>
            <person name="Barry K.W."/>
            <person name="Cichocki N."/>
            <person name="Veneault-Fourrey C."/>
            <person name="LaButti K."/>
            <person name="Lindquist E.A."/>
            <person name="Lipzen A."/>
            <person name="Lundell T."/>
            <person name="Morin E."/>
            <person name="Murat C."/>
            <person name="Riley R."/>
            <person name="Ohm R."/>
            <person name="Sun H."/>
            <person name="Tunlid A."/>
            <person name="Henrissat B."/>
            <person name="Grigoriev I.V."/>
            <person name="Hibbett D.S."/>
            <person name="Martin F."/>
        </authorList>
    </citation>
    <scope>NUCLEOTIDE SEQUENCE [LARGE SCALE GENOMIC DNA]</scope>
    <source>
        <strain evidence="3">h7</strain>
    </source>
</reference>
<keyword evidence="3" id="KW-1185">Reference proteome</keyword>
<proteinExistence type="predicted"/>
<name>A0A0C3BZB6_HEBCY</name>
<dbReference type="EMBL" id="KN831797">
    <property type="protein sequence ID" value="KIM37379.1"/>
    <property type="molecule type" value="Genomic_DNA"/>
</dbReference>
<organism evidence="2 3">
    <name type="scientific">Hebeloma cylindrosporum</name>
    <dbReference type="NCBI Taxonomy" id="76867"/>
    <lineage>
        <taxon>Eukaryota</taxon>
        <taxon>Fungi</taxon>
        <taxon>Dikarya</taxon>
        <taxon>Basidiomycota</taxon>
        <taxon>Agaricomycotina</taxon>
        <taxon>Agaricomycetes</taxon>
        <taxon>Agaricomycetidae</taxon>
        <taxon>Agaricales</taxon>
        <taxon>Agaricineae</taxon>
        <taxon>Hymenogastraceae</taxon>
        <taxon>Hebeloma</taxon>
    </lineage>
</organism>
<evidence type="ECO:0000256" key="1">
    <source>
        <dbReference type="SAM" id="MobiDB-lite"/>
    </source>
</evidence>
<dbReference type="OrthoDB" id="3025610at2759"/>
<evidence type="ECO:0000313" key="2">
    <source>
        <dbReference type="EMBL" id="KIM37379.1"/>
    </source>
</evidence>
<feature type="compositionally biased region" description="Acidic residues" evidence="1">
    <location>
        <begin position="72"/>
        <end position="82"/>
    </location>
</feature>
<protein>
    <submittedName>
        <fullName evidence="2">Uncharacterized protein</fullName>
    </submittedName>
</protein>
<reference evidence="2 3" key="1">
    <citation type="submission" date="2014-04" db="EMBL/GenBank/DDBJ databases">
        <authorList>
            <consortium name="DOE Joint Genome Institute"/>
            <person name="Kuo A."/>
            <person name="Gay G."/>
            <person name="Dore J."/>
            <person name="Kohler A."/>
            <person name="Nagy L.G."/>
            <person name="Floudas D."/>
            <person name="Copeland A."/>
            <person name="Barry K.W."/>
            <person name="Cichocki N."/>
            <person name="Veneault-Fourrey C."/>
            <person name="LaButti K."/>
            <person name="Lindquist E.A."/>
            <person name="Lipzen A."/>
            <person name="Lundell T."/>
            <person name="Morin E."/>
            <person name="Murat C."/>
            <person name="Sun H."/>
            <person name="Tunlid A."/>
            <person name="Henrissat B."/>
            <person name="Grigoriev I.V."/>
            <person name="Hibbett D.S."/>
            <person name="Martin F."/>
            <person name="Nordberg H.P."/>
            <person name="Cantor M.N."/>
            <person name="Hua S.X."/>
        </authorList>
    </citation>
    <scope>NUCLEOTIDE SEQUENCE [LARGE SCALE GENOMIC DNA]</scope>
    <source>
        <strain evidence="3">h7</strain>
    </source>
</reference>
<gene>
    <name evidence="2" type="ORF">M413DRAFT_448447</name>
</gene>